<dbReference type="CDD" id="cd06423">
    <property type="entry name" value="CESA_like"/>
    <property type="match status" value="1"/>
</dbReference>
<dbReference type="Pfam" id="PF01522">
    <property type="entry name" value="Polysacc_deac_1"/>
    <property type="match status" value="1"/>
</dbReference>
<dbReference type="Gene3D" id="3.20.20.370">
    <property type="entry name" value="Glycoside hydrolase/deacetylase"/>
    <property type="match status" value="1"/>
</dbReference>
<dbReference type="InterPro" id="IPR002509">
    <property type="entry name" value="NODB_dom"/>
</dbReference>
<dbReference type="RefSeq" id="WP_381611363.1">
    <property type="nucleotide sequence ID" value="NZ_JBHTEB010000001.1"/>
</dbReference>
<evidence type="ECO:0000259" key="5">
    <source>
        <dbReference type="PROSITE" id="PS51677"/>
    </source>
</evidence>
<feature type="transmembrane region" description="Helical" evidence="4">
    <location>
        <begin position="346"/>
        <end position="369"/>
    </location>
</feature>
<dbReference type="PANTHER" id="PTHR43630:SF1">
    <property type="entry name" value="POLY-BETA-1,6-N-ACETYL-D-GLUCOSAMINE SYNTHASE"/>
    <property type="match status" value="1"/>
</dbReference>
<evidence type="ECO:0000256" key="4">
    <source>
        <dbReference type="SAM" id="Phobius"/>
    </source>
</evidence>
<organism evidence="6 7">
    <name type="scientific">Streptomyces flavalbus</name>
    <dbReference type="NCBI Taxonomy" id="2665155"/>
    <lineage>
        <taxon>Bacteria</taxon>
        <taxon>Bacillati</taxon>
        <taxon>Actinomycetota</taxon>
        <taxon>Actinomycetes</taxon>
        <taxon>Kitasatosporales</taxon>
        <taxon>Streptomycetaceae</taxon>
        <taxon>Streptomyces</taxon>
    </lineage>
</organism>
<dbReference type="PANTHER" id="PTHR43630">
    <property type="entry name" value="POLY-BETA-1,6-N-ACETYL-D-GLUCOSAMINE SYNTHASE"/>
    <property type="match status" value="1"/>
</dbReference>
<keyword evidence="4" id="KW-0812">Transmembrane</keyword>
<comment type="similarity">
    <text evidence="1">Belongs to the glycosyltransferase 2 family.</text>
</comment>
<keyword evidence="4" id="KW-1133">Transmembrane helix</keyword>
<dbReference type="InterPro" id="IPR011330">
    <property type="entry name" value="Glyco_hydro/deAcase_b/a-brl"/>
</dbReference>
<keyword evidence="4" id="KW-0472">Membrane</keyword>
<sequence>MTTAPARPARGRRRAPTRIERAAGRAAALQRPRVILALLLLLALTCVMLLDGYLRSEVGGDQRVRTGASSSDVPDDVLDGGPILTFRGGEATTLSVPDKTIALTFDDGPDPTWTPRILDVLEKYDVPGTFFVVGSMVARYPDVVEDLVEQGNEVGLHTFTHVDLSYQSEARVTREMTQTQLALAGAAGITTTLFRAPYSSETDAIDNYSWPVYQQLGEQGYTSVFVDTDSDDWKTPGVAKIVEWATPEDGEGASVLMHDAGGDRSQTVTALARYIEKMQAKGYTFTTVSGAMQGAESSGQSDRAAPPGVSGTSMLQAAHRQATGTTLYEGKALVAAVAVAEWTVPALSVGLVVVGVAVLGRFGMMLVLARRHHRQRNRRRFSWGPPVTRPVSVIVPAYNEKECIANTLESLARSTHPIEIIVVDDGSTDGTSQIARDAADSLGMSNVRVIRQENAGKPAALNNGVRNASHDIVVMMDGDTVFEPDTVGQLVRPFADPGVGAVAGNAKVGNRGTVIGAWQHIEYVMGFNLDRRMYDLLRCMPTIPGAIGAFRREAVLEVGGMSEDTLAEDTDITIAMHRAGWRVVYQEHARAWTEAPGSLRQLWSQRYRWSYGTMQALWKHRGSVTDKGPSGRFGRVGMPLVVIFQIVTPVCAPLIDVFTAYSMIFIDLKAALLAWLAVLGVQLVCAAYAFRLDREKYRYLLMMPLQQLAYRQMMYLVLIHSCVTALTGGRLRWQKLKRTGEVGSPTGAVKSSGSAG</sequence>
<evidence type="ECO:0000256" key="1">
    <source>
        <dbReference type="ARBA" id="ARBA00006739"/>
    </source>
</evidence>
<gene>
    <name evidence="6" type="ORF">ACFQZ6_20915</name>
</gene>
<name>A0ABW2WDP5_9ACTN</name>
<dbReference type="Gene3D" id="3.90.550.10">
    <property type="entry name" value="Spore Coat Polysaccharide Biosynthesis Protein SpsA, Chain A"/>
    <property type="match status" value="1"/>
</dbReference>
<dbReference type="Proteomes" id="UP001597023">
    <property type="component" value="Unassembled WGS sequence"/>
</dbReference>
<comment type="caution">
    <text evidence="6">The sequence shown here is derived from an EMBL/GenBank/DDBJ whole genome shotgun (WGS) entry which is preliminary data.</text>
</comment>
<dbReference type="InterPro" id="IPR029044">
    <property type="entry name" value="Nucleotide-diphossugar_trans"/>
</dbReference>
<reference evidence="7" key="1">
    <citation type="journal article" date="2019" name="Int. J. Syst. Evol. Microbiol.">
        <title>The Global Catalogue of Microorganisms (GCM) 10K type strain sequencing project: providing services to taxonomists for standard genome sequencing and annotation.</title>
        <authorList>
            <consortium name="The Broad Institute Genomics Platform"/>
            <consortium name="The Broad Institute Genome Sequencing Center for Infectious Disease"/>
            <person name="Wu L."/>
            <person name="Ma J."/>
        </authorList>
    </citation>
    <scope>NUCLEOTIDE SEQUENCE [LARGE SCALE GENOMIC DNA]</scope>
    <source>
        <strain evidence="7">CGMCC 4.7400</strain>
    </source>
</reference>
<protein>
    <submittedName>
        <fullName evidence="6">Bifunctional polysaccharide deacetylase/glycosyltransferase family 2 protein</fullName>
    </submittedName>
</protein>
<dbReference type="EMBL" id="JBHTEB010000001">
    <property type="protein sequence ID" value="MFD0316627.1"/>
    <property type="molecule type" value="Genomic_DNA"/>
</dbReference>
<feature type="transmembrane region" description="Helical" evidence="4">
    <location>
        <begin position="672"/>
        <end position="692"/>
    </location>
</feature>
<evidence type="ECO:0000256" key="3">
    <source>
        <dbReference type="ARBA" id="ARBA00022679"/>
    </source>
</evidence>
<proteinExistence type="inferred from homology"/>
<dbReference type="SUPFAM" id="SSF53448">
    <property type="entry name" value="Nucleotide-diphospho-sugar transferases"/>
    <property type="match status" value="1"/>
</dbReference>
<dbReference type="PROSITE" id="PS51677">
    <property type="entry name" value="NODB"/>
    <property type="match status" value="1"/>
</dbReference>
<keyword evidence="7" id="KW-1185">Reference proteome</keyword>
<keyword evidence="2" id="KW-0328">Glycosyltransferase</keyword>
<dbReference type="Pfam" id="PF13641">
    <property type="entry name" value="Glyco_tranf_2_3"/>
    <property type="match status" value="1"/>
</dbReference>
<evidence type="ECO:0000313" key="6">
    <source>
        <dbReference type="EMBL" id="MFD0316627.1"/>
    </source>
</evidence>
<evidence type="ECO:0000313" key="7">
    <source>
        <dbReference type="Proteomes" id="UP001597023"/>
    </source>
</evidence>
<feature type="transmembrane region" description="Helical" evidence="4">
    <location>
        <begin position="640"/>
        <end position="666"/>
    </location>
</feature>
<feature type="domain" description="NodB homology" evidence="5">
    <location>
        <begin position="99"/>
        <end position="286"/>
    </location>
</feature>
<dbReference type="SUPFAM" id="SSF88713">
    <property type="entry name" value="Glycoside hydrolase/deacetylase"/>
    <property type="match status" value="1"/>
</dbReference>
<evidence type="ECO:0000256" key="2">
    <source>
        <dbReference type="ARBA" id="ARBA00022676"/>
    </source>
</evidence>
<keyword evidence="3" id="KW-0808">Transferase</keyword>
<accession>A0ABW2WDP5</accession>